<keyword evidence="1" id="KW-1133">Transmembrane helix</keyword>
<dbReference type="RefSeq" id="WP_247957119.1">
    <property type="nucleotide sequence ID" value="NZ_CP078077.1"/>
</dbReference>
<keyword evidence="1" id="KW-0472">Membrane</keyword>
<keyword evidence="1" id="KW-0812">Transmembrane</keyword>
<gene>
    <name evidence="2" type="ORF">KV396_05470</name>
</gene>
<dbReference type="Proteomes" id="UP000831963">
    <property type="component" value="Chromosome"/>
</dbReference>
<evidence type="ECO:0000313" key="2">
    <source>
        <dbReference type="EMBL" id="UPL13958.1"/>
    </source>
</evidence>
<protein>
    <submittedName>
        <fullName evidence="2">Uncharacterized protein</fullName>
    </submittedName>
</protein>
<reference evidence="2 3" key="1">
    <citation type="submission" date="2021-06" db="EMBL/GenBank/DDBJ databases">
        <title>Genome-based taxonomic framework of Microbacterium strains isolated from marine environment, the description of four new species and reclassification of four preexisting species.</title>
        <authorList>
            <person name="Lee S.D."/>
            <person name="Kim S.-M."/>
            <person name="Byeon Y.-S."/>
            <person name="Yang H.L."/>
            <person name="Kim I.S."/>
        </authorList>
    </citation>
    <scope>NUCLEOTIDE SEQUENCE [LARGE SCALE GENOMIC DNA]</scope>
    <source>
        <strain evidence="2 3">SSW1-36</strain>
    </source>
</reference>
<feature type="transmembrane region" description="Helical" evidence="1">
    <location>
        <begin position="21"/>
        <end position="43"/>
    </location>
</feature>
<dbReference type="EMBL" id="CP078077">
    <property type="protein sequence ID" value="UPL13958.1"/>
    <property type="molecule type" value="Genomic_DNA"/>
</dbReference>
<feature type="transmembrane region" description="Helical" evidence="1">
    <location>
        <begin position="63"/>
        <end position="84"/>
    </location>
</feature>
<sequence>MVLGFHSIGWFAFGRSEPLAYVGYGIASVVTAIVVPFVAIVAWHMLRRTSEPTGSAPPSSPRWTAVACLPIGCLVTAGWVLTIMDLSRSV</sequence>
<evidence type="ECO:0000256" key="1">
    <source>
        <dbReference type="SAM" id="Phobius"/>
    </source>
</evidence>
<organism evidence="2 3">
    <name type="scientific">Microbacterium galbinum</name>
    <dbReference type="NCBI Taxonomy" id="2851646"/>
    <lineage>
        <taxon>Bacteria</taxon>
        <taxon>Bacillati</taxon>
        <taxon>Actinomycetota</taxon>
        <taxon>Actinomycetes</taxon>
        <taxon>Micrococcales</taxon>
        <taxon>Microbacteriaceae</taxon>
        <taxon>Microbacterium</taxon>
    </lineage>
</organism>
<evidence type="ECO:0000313" key="3">
    <source>
        <dbReference type="Proteomes" id="UP000831963"/>
    </source>
</evidence>
<proteinExistence type="predicted"/>
<name>A0ABY4IQY5_9MICO</name>
<accession>A0ABY4IQY5</accession>
<keyword evidence="3" id="KW-1185">Reference proteome</keyword>